<organism evidence="1 2">
    <name type="scientific">Geoglobus acetivorans</name>
    <dbReference type="NCBI Taxonomy" id="565033"/>
    <lineage>
        <taxon>Archaea</taxon>
        <taxon>Methanobacteriati</taxon>
        <taxon>Methanobacteriota</taxon>
        <taxon>Archaeoglobi</taxon>
        <taxon>Archaeoglobales</taxon>
        <taxon>Archaeoglobaceae</taxon>
        <taxon>Geoglobus</taxon>
    </lineage>
</organism>
<reference evidence="1 2" key="1">
    <citation type="submission" date="2021-11" db="EMBL/GenBank/DDBJ databases">
        <title>Whole genome of Geoglobus acetivorans.</title>
        <authorList>
            <person name="Liu D."/>
        </authorList>
    </citation>
    <scope>NUCLEOTIDE SEQUENCE [LARGE SCALE GENOMIC DNA]</scope>
    <source>
        <strain evidence="1 2">SBH6</strain>
    </source>
</reference>
<gene>
    <name evidence="1" type="ORF">LPQ35_07320</name>
</gene>
<evidence type="ECO:0000313" key="1">
    <source>
        <dbReference type="EMBL" id="XAT63065.1"/>
    </source>
</evidence>
<dbReference type="Proteomes" id="UP001492541">
    <property type="component" value="Chromosome"/>
</dbReference>
<keyword evidence="2" id="KW-1185">Reference proteome</keyword>
<name>A0ABZ3H0E0_GEOAI</name>
<dbReference type="RefSeq" id="WP_193808216.1">
    <property type="nucleotide sequence ID" value="NZ_CP087714.1"/>
</dbReference>
<accession>A0ABZ3H0E0</accession>
<dbReference type="EMBL" id="CP087714">
    <property type="protein sequence ID" value="XAT63065.1"/>
    <property type="molecule type" value="Genomic_DNA"/>
</dbReference>
<proteinExistence type="predicted"/>
<dbReference type="GeneID" id="90449487"/>
<evidence type="ECO:0000313" key="2">
    <source>
        <dbReference type="Proteomes" id="UP001492541"/>
    </source>
</evidence>
<sequence>MDSLFDALQSDTTDGKTHIPIYSENEVEHLLNGSGFAVVEKKMSRLVYTDNDFVCYLCGPL</sequence>
<protein>
    <submittedName>
        <fullName evidence="1">Uncharacterized protein</fullName>
    </submittedName>
</protein>